<dbReference type="Proteomes" id="UP001249851">
    <property type="component" value="Unassembled WGS sequence"/>
</dbReference>
<gene>
    <name evidence="1" type="ORF">P5673_030102</name>
</gene>
<dbReference type="Gene3D" id="2.40.70.10">
    <property type="entry name" value="Acid Proteases"/>
    <property type="match status" value="1"/>
</dbReference>
<reference evidence="1" key="2">
    <citation type="journal article" date="2023" name="Science">
        <title>Genomic signatures of disease resistance in endangered staghorn corals.</title>
        <authorList>
            <person name="Vollmer S.V."/>
            <person name="Selwyn J.D."/>
            <person name="Despard B.A."/>
            <person name="Roesel C.L."/>
        </authorList>
    </citation>
    <scope>NUCLEOTIDE SEQUENCE</scope>
    <source>
        <strain evidence="1">K2</strain>
    </source>
</reference>
<reference evidence="1" key="1">
    <citation type="journal article" date="2023" name="G3 (Bethesda)">
        <title>Whole genome assembly and annotation of the endangered Caribbean coral Acropora cervicornis.</title>
        <authorList>
            <person name="Selwyn J.D."/>
            <person name="Vollmer S.V."/>
        </authorList>
    </citation>
    <scope>NUCLEOTIDE SEQUENCE</scope>
    <source>
        <strain evidence="1">K2</strain>
    </source>
</reference>
<comment type="caution">
    <text evidence="1">The sequence shown here is derived from an EMBL/GenBank/DDBJ whole genome shotgun (WGS) entry which is preliminary data.</text>
</comment>
<feature type="non-terminal residue" evidence="1">
    <location>
        <position position="1"/>
    </location>
</feature>
<evidence type="ECO:0000313" key="1">
    <source>
        <dbReference type="EMBL" id="KAK2549428.1"/>
    </source>
</evidence>
<organism evidence="1 2">
    <name type="scientific">Acropora cervicornis</name>
    <name type="common">Staghorn coral</name>
    <dbReference type="NCBI Taxonomy" id="6130"/>
    <lineage>
        <taxon>Eukaryota</taxon>
        <taxon>Metazoa</taxon>
        <taxon>Cnidaria</taxon>
        <taxon>Anthozoa</taxon>
        <taxon>Hexacorallia</taxon>
        <taxon>Scleractinia</taxon>
        <taxon>Astrocoeniina</taxon>
        <taxon>Acroporidae</taxon>
        <taxon>Acropora</taxon>
    </lineage>
</organism>
<keyword evidence="2" id="KW-1185">Reference proteome</keyword>
<dbReference type="SUPFAM" id="SSF50630">
    <property type="entry name" value="Acid proteases"/>
    <property type="match status" value="1"/>
</dbReference>
<proteinExistence type="predicted"/>
<protein>
    <submittedName>
        <fullName evidence="1">Uncharacterized protein</fullName>
    </submittedName>
</protein>
<evidence type="ECO:0000313" key="2">
    <source>
        <dbReference type="Proteomes" id="UP001249851"/>
    </source>
</evidence>
<accession>A0AAD9PUR9</accession>
<name>A0AAD9PUR9_ACRCE</name>
<dbReference type="EMBL" id="JARQWQ010000126">
    <property type="protein sequence ID" value="KAK2549428.1"/>
    <property type="molecule type" value="Genomic_DNA"/>
</dbReference>
<dbReference type="Pfam" id="PF13650">
    <property type="entry name" value="Asp_protease_2"/>
    <property type="match status" value="1"/>
</dbReference>
<dbReference type="AlphaFoldDB" id="A0AAD9PUR9"/>
<dbReference type="InterPro" id="IPR021109">
    <property type="entry name" value="Peptidase_aspartic_dom_sf"/>
</dbReference>
<sequence>IGNSQLVFTVNHRNIDQLTVKRSKGWWIEESYATIVPEQNIERLKTNCQKCNSKHHTSICDKNSSQLMLATGEGSVVYPVVVMEVEGIRCRALLDTGAGSSYASASLIERLNKQPDHKQYKRIEMMMTTMSQKEE</sequence>